<accession>A0A6M5YJD2</accession>
<organism evidence="1 2">
    <name type="scientific">Frigoriglobus tundricola</name>
    <dbReference type="NCBI Taxonomy" id="2774151"/>
    <lineage>
        <taxon>Bacteria</taxon>
        <taxon>Pseudomonadati</taxon>
        <taxon>Planctomycetota</taxon>
        <taxon>Planctomycetia</taxon>
        <taxon>Gemmatales</taxon>
        <taxon>Gemmataceae</taxon>
        <taxon>Frigoriglobus</taxon>
    </lineage>
</organism>
<name>A0A6M5YJD2_9BACT</name>
<dbReference type="InterPro" id="IPR026483">
    <property type="entry name" value="Cas_Csx17"/>
</dbReference>
<gene>
    <name evidence="1" type="ORF">FTUN_1686</name>
</gene>
<dbReference type="NCBIfam" id="TIGR04113">
    <property type="entry name" value="cas_csx17"/>
    <property type="match status" value="1"/>
</dbReference>
<dbReference type="RefSeq" id="WP_171470225.1">
    <property type="nucleotide sequence ID" value="NZ_CP053452.2"/>
</dbReference>
<dbReference type="EMBL" id="CP053452">
    <property type="protein sequence ID" value="QJW94167.1"/>
    <property type="molecule type" value="Genomic_DNA"/>
</dbReference>
<evidence type="ECO:0000313" key="2">
    <source>
        <dbReference type="Proteomes" id="UP000503447"/>
    </source>
</evidence>
<dbReference type="AlphaFoldDB" id="A0A6M5YJD2"/>
<sequence length="724" mass="78346">MSVVELPGCTPEPLMSYLKALGVFRLIADQADSSARGCWRGGRFVLETTLSRDSLVKFFSEQFHPSPILAPWNGGSGFYGGGSDPLNAIAHSTNSRLTLYRDTIAAVRQIAPAGKPKDEDKASLLVRCRAALSDEVVPWLDTCFVLGEEGPGYFPLLGTGGNDGRLDFTNNFMQRLADVIAFTAGVPAPAASKGWLASALFANDPALTAYEKAAVGQFNPGGIGGANGVQGNFEANSRVNPWDFVLMIEGALLFAGSVARRLGATVGDRAVFPFTVNSVAVGYGSATASEETTDGSRAELWLPLWDEPARFAEIRQLFGEGRAQVNRRQAKNSIEFALAVNLLGVSRGVTEFSRYGFLKRNGLAFLAAPLGRVPVNPRPAARLLEEAPLRDWLDRLRLACREKDKTPARYQTALRDIDRAIFEFATRSELGELADHRGLLDVLRAVGRAEHTLAGGLAFCKDKYLKPLQGLSVQWLEQANDGSPEFALAASVAGISESKGVGPLRVFLEEVEAKGAYFNWSPGSTSSVWSKRSLTDNLAAVFRRRQMEAFRTGQSGLPLKSPRPASLESLFHFLAEHTDDEKLHDLLWGLSAIDWNTVEDFKLPAVPAPDLAIPFEFGVPRLLVSPFATTDGGETTTPDQDVFHALASGRGDAVSQCVDRAAKRLKSSGLLVNGYRNRYRAGASLGVASAIQPARLLAAMLFPLSDRDLMRIANAVLYPPETQE</sequence>
<reference evidence="2" key="1">
    <citation type="submission" date="2020-05" db="EMBL/GenBank/DDBJ databases">
        <title>Frigoriglobus tundricola gen. nov., sp. nov., a psychrotolerant cellulolytic planctomycete of the family Gemmataceae with two divergent copies of 16S rRNA gene.</title>
        <authorList>
            <person name="Kulichevskaya I.S."/>
            <person name="Ivanova A.A."/>
            <person name="Naumoff D.G."/>
            <person name="Beletsky A.V."/>
            <person name="Rijpstra W.I.C."/>
            <person name="Sinninghe Damste J.S."/>
            <person name="Mardanov A.V."/>
            <person name="Ravin N.V."/>
            <person name="Dedysh S.N."/>
        </authorList>
    </citation>
    <scope>NUCLEOTIDE SEQUENCE [LARGE SCALE GENOMIC DNA]</scope>
    <source>
        <strain evidence="2">PL17</strain>
    </source>
</reference>
<evidence type="ECO:0000313" key="1">
    <source>
        <dbReference type="EMBL" id="QJW94167.1"/>
    </source>
</evidence>
<keyword evidence="2" id="KW-1185">Reference proteome</keyword>
<dbReference type="Proteomes" id="UP000503447">
    <property type="component" value="Chromosome"/>
</dbReference>
<dbReference type="KEGG" id="ftj:FTUN_1686"/>
<proteinExistence type="predicted"/>
<protein>
    <submittedName>
        <fullName evidence="1">CRISPR-associated protein Csx17</fullName>
    </submittedName>
</protein>